<evidence type="ECO:0000313" key="3">
    <source>
        <dbReference type="Proteomes" id="UP000696280"/>
    </source>
</evidence>
<gene>
    <name evidence="2" type="ORF">HYFRA_00002235</name>
</gene>
<evidence type="ECO:0000313" key="2">
    <source>
        <dbReference type="EMBL" id="CAG8949105.1"/>
    </source>
</evidence>
<dbReference type="Proteomes" id="UP000696280">
    <property type="component" value="Unassembled WGS sequence"/>
</dbReference>
<evidence type="ECO:0000259" key="1">
    <source>
        <dbReference type="Pfam" id="PF18922"/>
    </source>
</evidence>
<dbReference type="InterPro" id="IPR043729">
    <property type="entry name" value="DUF5672"/>
</dbReference>
<dbReference type="OrthoDB" id="10025998at2759"/>
<accession>A0A9N9KK46</accession>
<feature type="domain" description="DUF5672" evidence="1">
    <location>
        <begin position="166"/>
        <end position="309"/>
    </location>
</feature>
<protein>
    <recommendedName>
        <fullName evidence="1">DUF5672 domain-containing protein</fullName>
    </recommendedName>
</protein>
<dbReference type="Pfam" id="PF18922">
    <property type="entry name" value="DUF5672"/>
    <property type="match status" value="1"/>
</dbReference>
<name>A0A9N9KK46_9HELO</name>
<organism evidence="2 3">
    <name type="scientific">Hymenoscyphus fraxineus</name>
    <dbReference type="NCBI Taxonomy" id="746836"/>
    <lineage>
        <taxon>Eukaryota</taxon>
        <taxon>Fungi</taxon>
        <taxon>Dikarya</taxon>
        <taxon>Ascomycota</taxon>
        <taxon>Pezizomycotina</taxon>
        <taxon>Leotiomycetes</taxon>
        <taxon>Helotiales</taxon>
        <taxon>Helotiaceae</taxon>
        <taxon>Hymenoscyphus</taxon>
    </lineage>
</organism>
<reference evidence="2" key="1">
    <citation type="submission" date="2021-07" db="EMBL/GenBank/DDBJ databases">
        <authorList>
            <person name="Durling M."/>
        </authorList>
    </citation>
    <scope>NUCLEOTIDE SEQUENCE</scope>
</reference>
<keyword evidence="3" id="KW-1185">Reference proteome</keyword>
<dbReference type="AlphaFoldDB" id="A0A9N9KK46"/>
<comment type="caution">
    <text evidence="2">The sequence shown here is derived from an EMBL/GenBank/DDBJ whole genome shotgun (WGS) entry which is preliminary data.</text>
</comment>
<proteinExistence type="predicted"/>
<dbReference type="EMBL" id="CAJVRL010000001">
    <property type="protein sequence ID" value="CAG8949105.1"/>
    <property type="molecule type" value="Genomic_DNA"/>
</dbReference>
<sequence length="360" mass="40994">MIAALSLLYKRQLFGLAVLVLGALVWHFNPTSSWYGTQDVISSLTAFHQELRLPEAEIVPRLDTAWHKQIASEMAAEKMDLKAVPTPNGLLDRTKVALLIESRPLPYLIPLLVHFISVVPPEWSFRFMGSDASINLLETNPTIRRFVRMKKLFIDPVPKELSSNGFLGDYGHMNHLLSRPYLYEEWLWPAEWLFYFQDDSMICSASKRTLNDFVNEGYSFIGASHEGNDVSEIVGGFTLRYIPHFVKQIQTFSFEEYEKAGGMASEDAYFWKTMRNLTDARIANVSEAIRFGVVNDWSKDPDEMPLGFHTYSEGGMFRSKNGQEHQKKAYEYCPELAIISVGRWDCQCSRNPLQPGGLGG</sequence>